<keyword evidence="1" id="KW-1133">Transmembrane helix</keyword>
<dbReference type="EMBL" id="FOOX01000025">
    <property type="protein sequence ID" value="SFH33467.1"/>
    <property type="molecule type" value="Genomic_DNA"/>
</dbReference>
<organism evidence="2 3">
    <name type="scientific">Desulfotruncus arcticus DSM 17038</name>
    <dbReference type="NCBI Taxonomy" id="1121424"/>
    <lineage>
        <taxon>Bacteria</taxon>
        <taxon>Bacillati</taxon>
        <taxon>Bacillota</taxon>
        <taxon>Clostridia</taxon>
        <taxon>Eubacteriales</taxon>
        <taxon>Desulfallaceae</taxon>
        <taxon>Desulfotruncus</taxon>
    </lineage>
</organism>
<evidence type="ECO:0000313" key="3">
    <source>
        <dbReference type="Proteomes" id="UP000199337"/>
    </source>
</evidence>
<dbReference type="AlphaFoldDB" id="A0A1I2Z6H2"/>
<dbReference type="Proteomes" id="UP000199337">
    <property type="component" value="Unassembled WGS sequence"/>
</dbReference>
<evidence type="ECO:0000313" key="2">
    <source>
        <dbReference type="EMBL" id="SFH33467.1"/>
    </source>
</evidence>
<name>A0A1I2Z6H2_9FIRM</name>
<dbReference type="RefSeq" id="WP_092475341.1">
    <property type="nucleotide sequence ID" value="NZ_FOOX01000025.1"/>
</dbReference>
<reference evidence="3" key="1">
    <citation type="submission" date="2016-10" db="EMBL/GenBank/DDBJ databases">
        <authorList>
            <person name="Varghese N."/>
            <person name="Submissions S."/>
        </authorList>
    </citation>
    <scope>NUCLEOTIDE SEQUENCE [LARGE SCALE GENOMIC DNA]</scope>
    <source>
        <strain evidence="3">DSM 17038</strain>
    </source>
</reference>
<keyword evidence="1" id="KW-0472">Membrane</keyword>
<keyword evidence="1" id="KW-0812">Transmembrane</keyword>
<dbReference type="NCBIfam" id="NF047472">
    <property type="entry name" value="LA_3696_Nterm"/>
    <property type="match status" value="1"/>
</dbReference>
<sequence length="81" mass="9392">MNMSLVFFPEALRQKLGDDASKSLIEVINQATKDLKESTLEIVIEKIERRLADTKTEIIKWMFIFWVGQLAAMFAMLKMLI</sequence>
<protein>
    <submittedName>
        <fullName evidence="2">Uncharacterized protein</fullName>
    </submittedName>
</protein>
<feature type="transmembrane region" description="Helical" evidence="1">
    <location>
        <begin position="58"/>
        <end position="77"/>
    </location>
</feature>
<dbReference type="OrthoDB" id="1725737at2"/>
<keyword evidence="3" id="KW-1185">Reference proteome</keyword>
<accession>A0A1I2Z6H2</accession>
<gene>
    <name evidence="2" type="ORF">SAMN05660649_04780</name>
</gene>
<evidence type="ECO:0000256" key="1">
    <source>
        <dbReference type="SAM" id="Phobius"/>
    </source>
</evidence>
<proteinExistence type="predicted"/>